<protein>
    <recommendedName>
        <fullName evidence="5">NfeD-like C-terminal domain-containing protein</fullName>
    </recommendedName>
</protein>
<dbReference type="InterPro" id="IPR012340">
    <property type="entry name" value="NA-bd_OB-fold"/>
</dbReference>
<keyword evidence="2" id="KW-1133">Transmembrane helix</keyword>
<keyword evidence="4" id="KW-1185">Reference proteome</keyword>
<feature type="region of interest" description="Disordered" evidence="1">
    <location>
        <begin position="192"/>
        <end position="212"/>
    </location>
</feature>
<gene>
    <name evidence="3" type="ORF">GCM10023315_14660</name>
</gene>
<dbReference type="EMBL" id="BAABJK010000004">
    <property type="protein sequence ID" value="GAA4966454.1"/>
    <property type="molecule type" value="Genomic_DNA"/>
</dbReference>
<feature type="transmembrane region" description="Helical" evidence="2">
    <location>
        <begin position="14"/>
        <end position="34"/>
    </location>
</feature>
<evidence type="ECO:0000256" key="1">
    <source>
        <dbReference type="SAM" id="MobiDB-lite"/>
    </source>
</evidence>
<dbReference type="Gene3D" id="2.40.50.140">
    <property type="entry name" value="Nucleic acid-binding proteins"/>
    <property type="match status" value="1"/>
</dbReference>
<evidence type="ECO:0000313" key="3">
    <source>
        <dbReference type="EMBL" id="GAA4966454.1"/>
    </source>
</evidence>
<evidence type="ECO:0000256" key="2">
    <source>
        <dbReference type="SAM" id="Phobius"/>
    </source>
</evidence>
<dbReference type="Proteomes" id="UP001501692">
    <property type="component" value="Unassembled WGS sequence"/>
</dbReference>
<evidence type="ECO:0000313" key="4">
    <source>
        <dbReference type="Proteomes" id="UP001501692"/>
    </source>
</evidence>
<feature type="compositionally biased region" description="Polar residues" evidence="1">
    <location>
        <begin position="193"/>
        <end position="205"/>
    </location>
</feature>
<comment type="caution">
    <text evidence="3">The sequence shown here is derived from an EMBL/GenBank/DDBJ whole genome shotgun (WGS) entry which is preliminary data.</text>
</comment>
<reference evidence="4" key="1">
    <citation type="journal article" date="2019" name="Int. J. Syst. Evol. Microbiol.">
        <title>The Global Catalogue of Microorganisms (GCM) 10K type strain sequencing project: providing services to taxonomists for standard genome sequencing and annotation.</title>
        <authorList>
            <consortium name="The Broad Institute Genomics Platform"/>
            <consortium name="The Broad Institute Genome Sequencing Center for Infectious Disease"/>
            <person name="Wu L."/>
            <person name="Ma J."/>
        </authorList>
    </citation>
    <scope>NUCLEOTIDE SEQUENCE [LARGE SCALE GENOMIC DNA]</scope>
    <source>
        <strain evidence="4">JCM 18287</strain>
    </source>
</reference>
<accession>A0ABP9HBC9</accession>
<evidence type="ECO:0008006" key="5">
    <source>
        <dbReference type="Google" id="ProtNLM"/>
    </source>
</evidence>
<keyword evidence="2" id="KW-0812">Transmembrane</keyword>
<feature type="transmembrane region" description="Helical" evidence="2">
    <location>
        <begin position="88"/>
        <end position="109"/>
    </location>
</feature>
<proteinExistence type="predicted"/>
<organism evidence="3 4">
    <name type="scientific">Algibacter aquimarinus</name>
    <dbReference type="NCBI Taxonomy" id="1136748"/>
    <lineage>
        <taxon>Bacteria</taxon>
        <taxon>Pseudomonadati</taxon>
        <taxon>Bacteroidota</taxon>
        <taxon>Flavobacteriia</taxon>
        <taxon>Flavobacteriales</taxon>
        <taxon>Flavobacteriaceae</taxon>
        <taxon>Algibacter</taxon>
    </lineage>
</organism>
<dbReference type="RefSeq" id="WP_345166435.1">
    <property type="nucleotide sequence ID" value="NZ_BAABJK010000004.1"/>
</dbReference>
<sequence length="212" mass="23002">MAEWFSNLEFISKIYWLIAIIGSLIFTIVMILAFTGGDADDIGDLDSDIDAGAGFQFITFKNLVGFFTIFGWSGIACIDAGLSTPLTIIVSIISGLLMMVIMAALFYFISGLTDSGTLNYKNAIDAIGEVYLTIGADRSKMGKVSVKIQGSMRELDALTDSLTVLKSGTIIKVLDVTPNGILIVDKTRKPIEPSQSKNEQLQQGENRLLDKN</sequence>
<name>A0ABP9HBC9_9FLAO</name>
<feature type="transmembrane region" description="Helical" evidence="2">
    <location>
        <begin position="63"/>
        <end position="82"/>
    </location>
</feature>
<keyword evidence="2" id="KW-0472">Membrane</keyword>